<dbReference type="SMART" id="SM01037">
    <property type="entry name" value="Bet_v_1"/>
    <property type="match status" value="1"/>
</dbReference>
<dbReference type="InterPro" id="IPR000916">
    <property type="entry name" value="Bet_v_I/MLP"/>
</dbReference>
<comment type="similarity">
    <text evidence="1">Belongs to the BetVI family.</text>
</comment>
<dbReference type="AlphaFoldDB" id="A0A8T1QIM4"/>
<gene>
    <name evidence="5" type="ORF">CIPAW_05G148600</name>
</gene>
<accession>A0A8T1QIM4</accession>
<evidence type="ECO:0000256" key="1">
    <source>
        <dbReference type="ARBA" id="ARBA00009744"/>
    </source>
</evidence>
<evidence type="ECO:0000313" key="5">
    <source>
        <dbReference type="EMBL" id="KAG6654488.1"/>
    </source>
</evidence>
<keyword evidence="6" id="KW-1185">Reference proteome</keyword>
<evidence type="ECO:0000256" key="3">
    <source>
        <dbReference type="ARBA" id="ARBA00023265"/>
    </source>
</evidence>
<dbReference type="PANTHER" id="PTHR31907">
    <property type="entry name" value="MLP-LIKE PROTEIN 423"/>
    <property type="match status" value="1"/>
</dbReference>
<dbReference type="FunFam" id="3.30.530.20:FF:000007">
    <property type="entry name" value="Major pollen allergen Bet v 1-A"/>
    <property type="match status" value="1"/>
</dbReference>
<dbReference type="CDD" id="cd07816">
    <property type="entry name" value="Bet_v1-like"/>
    <property type="match status" value="1"/>
</dbReference>
<sequence length="224" mass="24638">MVGEFYYAMGEQSVAVATLRAVIAPFDEDTLAVSSSRVLGVEIAELDAGSDDSASGNEVLNDSLTDDQIHELVQDPLASPIDVEVKSDADKFWGIIRDSATILPKAFPNDYQSIEVVEGDGKSVGSVRLIKYGEGSPIVKISKEKIDNFDEANKTVAFTVIDGDLLKFYKHFKCHITVTPKGDGSLATWLCEFQKTSDEVPDPHVIKDFVEKNFKELDEFVLKQ</sequence>
<name>A0A8T1QIM4_CARIL</name>
<evidence type="ECO:0000256" key="2">
    <source>
        <dbReference type="ARBA" id="ARBA00022821"/>
    </source>
</evidence>
<organism evidence="5 6">
    <name type="scientific">Carya illinoinensis</name>
    <name type="common">Pecan</name>
    <dbReference type="NCBI Taxonomy" id="32201"/>
    <lineage>
        <taxon>Eukaryota</taxon>
        <taxon>Viridiplantae</taxon>
        <taxon>Streptophyta</taxon>
        <taxon>Embryophyta</taxon>
        <taxon>Tracheophyta</taxon>
        <taxon>Spermatophyta</taxon>
        <taxon>Magnoliopsida</taxon>
        <taxon>eudicotyledons</taxon>
        <taxon>Gunneridae</taxon>
        <taxon>Pentapetalae</taxon>
        <taxon>rosids</taxon>
        <taxon>fabids</taxon>
        <taxon>Fagales</taxon>
        <taxon>Juglandaceae</taxon>
        <taxon>Carya</taxon>
    </lineage>
</organism>
<dbReference type="InterPro" id="IPR051761">
    <property type="entry name" value="MLP-like_ligand-binding"/>
</dbReference>
<keyword evidence="2" id="KW-0611">Plant defense</keyword>
<evidence type="ECO:0000259" key="4">
    <source>
        <dbReference type="SMART" id="SM01037"/>
    </source>
</evidence>
<comment type="caution">
    <text evidence="5">The sequence shown here is derived from an EMBL/GenBank/DDBJ whole genome shotgun (WGS) entry which is preliminary data.</text>
</comment>
<feature type="domain" description="Bet v I/Major latex protein" evidence="4">
    <location>
        <begin position="78"/>
        <end position="224"/>
    </location>
</feature>
<keyword evidence="3" id="KW-0568">Pathogenesis-related protein</keyword>
<evidence type="ECO:0000313" key="6">
    <source>
        <dbReference type="Proteomes" id="UP000811609"/>
    </source>
</evidence>
<dbReference type="Proteomes" id="UP000811609">
    <property type="component" value="Chromosome 5"/>
</dbReference>
<dbReference type="EMBL" id="CM031813">
    <property type="protein sequence ID" value="KAG6654488.1"/>
    <property type="molecule type" value="Genomic_DNA"/>
</dbReference>
<reference evidence="5" key="1">
    <citation type="submission" date="2020-12" db="EMBL/GenBank/DDBJ databases">
        <title>WGS assembly of Carya illinoinensis cv. Pawnee.</title>
        <authorList>
            <person name="Platts A."/>
            <person name="Shu S."/>
            <person name="Wright S."/>
            <person name="Barry K."/>
            <person name="Edger P."/>
            <person name="Pires J.C."/>
            <person name="Schmutz J."/>
        </authorList>
    </citation>
    <scope>NUCLEOTIDE SEQUENCE</scope>
    <source>
        <tissue evidence="5">Leaf</tissue>
    </source>
</reference>
<protein>
    <recommendedName>
        <fullName evidence="4">Bet v I/Major latex protein domain-containing protein</fullName>
    </recommendedName>
</protein>
<proteinExistence type="inferred from homology"/>
<dbReference type="Pfam" id="PF00407">
    <property type="entry name" value="Bet_v_1"/>
    <property type="match status" value="1"/>
</dbReference>
<dbReference type="GO" id="GO:0006952">
    <property type="term" value="P:defense response"/>
    <property type="evidence" value="ECO:0007669"/>
    <property type="project" value="UniProtKB-KW"/>
</dbReference>